<accession>A0A1G2D5D2</accession>
<gene>
    <name evidence="12" type="ORF">A3D65_01980</name>
</gene>
<dbReference type="GO" id="GO:0004825">
    <property type="term" value="F:methionine-tRNA ligase activity"/>
    <property type="evidence" value="ECO:0007669"/>
    <property type="project" value="UniProtKB-EC"/>
</dbReference>
<dbReference type="InterPro" id="IPR014729">
    <property type="entry name" value="Rossmann-like_a/b/a_fold"/>
</dbReference>
<evidence type="ECO:0000256" key="7">
    <source>
        <dbReference type="ARBA" id="ARBA00022917"/>
    </source>
</evidence>
<dbReference type="NCBIfam" id="TIGR00398">
    <property type="entry name" value="metG"/>
    <property type="match status" value="1"/>
</dbReference>
<dbReference type="PANTHER" id="PTHR43326">
    <property type="entry name" value="METHIONYL-TRNA SYNTHETASE"/>
    <property type="match status" value="1"/>
</dbReference>
<evidence type="ECO:0000256" key="3">
    <source>
        <dbReference type="ARBA" id="ARBA00018753"/>
    </source>
</evidence>
<dbReference type="InterPro" id="IPR014758">
    <property type="entry name" value="Met-tRNA_synth"/>
</dbReference>
<dbReference type="SUPFAM" id="SSF47323">
    <property type="entry name" value="Anticodon-binding domain of a subclass of class I aminoacyl-tRNA synthetases"/>
    <property type="match status" value="1"/>
</dbReference>
<name>A0A1G2D5D2_9BACT</name>
<evidence type="ECO:0000256" key="9">
    <source>
        <dbReference type="ARBA" id="ARBA00030904"/>
    </source>
</evidence>
<evidence type="ECO:0000256" key="8">
    <source>
        <dbReference type="ARBA" id="ARBA00023146"/>
    </source>
</evidence>
<comment type="caution">
    <text evidence="12">The sequence shown here is derived from an EMBL/GenBank/DDBJ whole genome shotgun (WGS) entry which is preliminary data.</text>
</comment>
<dbReference type="Gene3D" id="3.40.50.620">
    <property type="entry name" value="HUPs"/>
    <property type="match status" value="1"/>
</dbReference>
<dbReference type="InterPro" id="IPR015413">
    <property type="entry name" value="Methionyl/Leucyl_tRNA_Synth"/>
</dbReference>
<dbReference type="EC" id="6.1.1.10" evidence="2"/>
<comment type="function">
    <text evidence="1">Is required not only for elongation of protein synthesis but also for the initiation of all mRNA translation through initiator tRNA(fMet) aminoacylation.</text>
</comment>
<dbReference type="InterPro" id="IPR033911">
    <property type="entry name" value="MetRS_core"/>
</dbReference>
<dbReference type="EMBL" id="MHLL01000025">
    <property type="protein sequence ID" value="OGZ08844.1"/>
    <property type="molecule type" value="Genomic_DNA"/>
</dbReference>
<dbReference type="GO" id="GO:0006431">
    <property type="term" value="P:methionyl-tRNA aminoacylation"/>
    <property type="evidence" value="ECO:0007669"/>
    <property type="project" value="InterPro"/>
</dbReference>
<reference evidence="12 13" key="1">
    <citation type="journal article" date="2016" name="Nat. Commun.">
        <title>Thousands of microbial genomes shed light on interconnected biogeochemical processes in an aquifer system.</title>
        <authorList>
            <person name="Anantharaman K."/>
            <person name="Brown C.T."/>
            <person name="Hug L.A."/>
            <person name="Sharon I."/>
            <person name="Castelle C.J."/>
            <person name="Probst A.J."/>
            <person name="Thomas B.C."/>
            <person name="Singh A."/>
            <person name="Wilkins M.J."/>
            <person name="Karaoz U."/>
            <person name="Brodie E.L."/>
            <person name="Williams K.H."/>
            <person name="Hubbard S.S."/>
            <person name="Banfield J.F."/>
        </authorList>
    </citation>
    <scope>NUCLEOTIDE SEQUENCE [LARGE SCALE GENOMIC DNA]</scope>
</reference>
<dbReference type="CDD" id="cd00814">
    <property type="entry name" value="MetRS_core"/>
    <property type="match status" value="1"/>
</dbReference>
<dbReference type="Proteomes" id="UP000177996">
    <property type="component" value="Unassembled WGS sequence"/>
</dbReference>
<dbReference type="Pfam" id="PF09334">
    <property type="entry name" value="tRNA-synt_1g"/>
    <property type="match status" value="1"/>
</dbReference>
<dbReference type="InterPro" id="IPR023457">
    <property type="entry name" value="Met-tRNA_synth_2"/>
</dbReference>
<keyword evidence="7 10" id="KW-0648">Protein biosynthesis</keyword>
<organism evidence="12 13">
    <name type="scientific">Candidatus Lloydbacteria bacterium RIFCSPHIGHO2_02_FULL_50_13</name>
    <dbReference type="NCBI Taxonomy" id="1798661"/>
    <lineage>
        <taxon>Bacteria</taxon>
        <taxon>Candidatus Lloydiibacteriota</taxon>
    </lineage>
</organism>
<dbReference type="STRING" id="1798661.A3D65_01980"/>
<dbReference type="PANTHER" id="PTHR43326:SF1">
    <property type="entry name" value="METHIONINE--TRNA LIGASE, MITOCHONDRIAL"/>
    <property type="match status" value="1"/>
</dbReference>
<evidence type="ECO:0000313" key="13">
    <source>
        <dbReference type="Proteomes" id="UP000177996"/>
    </source>
</evidence>
<dbReference type="Gene3D" id="1.10.730.10">
    <property type="entry name" value="Isoleucyl-tRNA Synthetase, Domain 1"/>
    <property type="match status" value="1"/>
</dbReference>
<keyword evidence="4 10" id="KW-0436">Ligase</keyword>
<sequence>MPKHTYITTTLPYVNADPHVGFAMEIIRADALARYYRLKGHEVFLNTGTDEHGAKIYEEATKEGVDPKSYTDKLAERFRKLAPALVLATDVHGIQFNFIRTTDPHHVAAAQEFWKRCDASGDIYKKLYKVKYCVGCELEKTESELENGRCPIHPNRELEIREEENYFFRFSKYTEKLKELYTNNPTLVIPDFRFNEAKALLERGLEDFSISRLKSKMPWGVPVPGDDSQVMYVWFDALVNYISAIGWPDDMAKFETWWPVIQYCGKDNNRQQAAMWQAMLASAKLLPSKHVIINGFINSGGQKMSKSLGNVINPYDVIEQFRGVTDFPEDVLRFVLLHDMPSFEDGDLTMESIKQSYAAHLQNGLGNLVSRIMKMATMNSIQSSVISHQSSEKYQEAFELFDLHKATGLIWDEISALDKNIQEQEPFKVIKIDQEKGRSLIAETVLSLYRIAILLKPFLPRTGEEIERLIREHKMPEKPLFARLVEARV</sequence>
<evidence type="ECO:0000259" key="11">
    <source>
        <dbReference type="Pfam" id="PF09334"/>
    </source>
</evidence>
<dbReference type="FunFam" id="2.170.220.10:FF:000003">
    <property type="entry name" value="Methionine--tRNA ligase"/>
    <property type="match status" value="1"/>
</dbReference>
<evidence type="ECO:0000256" key="5">
    <source>
        <dbReference type="ARBA" id="ARBA00022741"/>
    </source>
</evidence>
<dbReference type="GO" id="GO:0005524">
    <property type="term" value="F:ATP binding"/>
    <property type="evidence" value="ECO:0007669"/>
    <property type="project" value="UniProtKB-KW"/>
</dbReference>
<keyword evidence="8 10" id="KW-0030">Aminoacyl-tRNA synthetase</keyword>
<evidence type="ECO:0000256" key="1">
    <source>
        <dbReference type="ARBA" id="ARBA00003314"/>
    </source>
</evidence>
<evidence type="ECO:0000256" key="6">
    <source>
        <dbReference type="ARBA" id="ARBA00022840"/>
    </source>
</evidence>
<evidence type="ECO:0000313" key="12">
    <source>
        <dbReference type="EMBL" id="OGZ08844.1"/>
    </source>
</evidence>
<dbReference type="InterPro" id="IPR009080">
    <property type="entry name" value="tRNAsynth_Ia_anticodon-bd"/>
</dbReference>
<keyword evidence="6 10" id="KW-0067">ATP-binding</keyword>
<evidence type="ECO:0000256" key="2">
    <source>
        <dbReference type="ARBA" id="ARBA00012838"/>
    </source>
</evidence>
<dbReference type="AlphaFoldDB" id="A0A1G2D5D2"/>
<dbReference type="SUPFAM" id="SSF52374">
    <property type="entry name" value="Nucleotidylyl transferase"/>
    <property type="match status" value="1"/>
</dbReference>
<feature type="domain" description="Methionyl/Leucyl tRNA synthetase" evidence="11">
    <location>
        <begin position="142"/>
        <end position="373"/>
    </location>
</feature>
<dbReference type="PRINTS" id="PR01041">
    <property type="entry name" value="TRNASYNTHMET"/>
</dbReference>
<evidence type="ECO:0000256" key="10">
    <source>
        <dbReference type="RuleBase" id="RU363039"/>
    </source>
</evidence>
<dbReference type="Gene3D" id="2.170.220.10">
    <property type="match status" value="1"/>
</dbReference>
<proteinExistence type="inferred from homology"/>
<protein>
    <recommendedName>
        <fullName evidence="3">Methionine--tRNA ligase</fullName>
        <ecNumber evidence="2">6.1.1.10</ecNumber>
    </recommendedName>
    <alternativeName>
        <fullName evidence="9">Methionyl-tRNA synthetase</fullName>
    </alternativeName>
</protein>
<keyword evidence="5 10" id="KW-0547">Nucleotide-binding</keyword>
<comment type="similarity">
    <text evidence="10">Belongs to the class-I aminoacyl-tRNA synthetase family.</text>
</comment>
<evidence type="ECO:0000256" key="4">
    <source>
        <dbReference type="ARBA" id="ARBA00022598"/>
    </source>
</evidence>